<evidence type="ECO:0000313" key="1">
    <source>
        <dbReference type="EMBL" id="CCM06226.1"/>
    </source>
</evidence>
<organism evidence="1 2">
    <name type="scientific">Fibroporia radiculosa</name>
    <dbReference type="NCBI Taxonomy" id="599839"/>
    <lineage>
        <taxon>Eukaryota</taxon>
        <taxon>Fungi</taxon>
        <taxon>Dikarya</taxon>
        <taxon>Basidiomycota</taxon>
        <taxon>Agaricomycotina</taxon>
        <taxon>Agaricomycetes</taxon>
        <taxon>Polyporales</taxon>
        <taxon>Fibroporiaceae</taxon>
        <taxon>Fibroporia</taxon>
    </lineage>
</organism>
<accession>J4ICD6</accession>
<dbReference type="GeneID" id="24101126"/>
<reference evidence="1 2" key="1">
    <citation type="journal article" date="2012" name="Appl. Environ. Microbiol.">
        <title>Short-read sequencing for genomic analysis of the brown rot fungus Fibroporia radiculosa.</title>
        <authorList>
            <person name="Tang J.D."/>
            <person name="Perkins A.D."/>
            <person name="Sonstegard T.S."/>
            <person name="Schroeder S.G."/>
            <person name="Burgess S.C."/>
            <person name="Diehl S.V."/>
        </authorList>
    </citation>
    <scope>NUCLEOTIDE SEQUENCE [LARGE SCALE GENOMIC DNA]</scope>
    <source>
        <strain evidence="1 2">TFFH 294</strain>
    </source>
</reference>
<dbReference type="RefSeq" id="XP_012185509.1">
    <property type="nucleotide sequence ID" value="XM_012330119.1"/>
</dbReference>
<proteinExistence type="predicted"/>
<dbReference type="HOGENOM" id="CLU_3406376_0_0_1"/>
<sequence>MVMPALKMEQEQDGLFILLWPVFKVTLVEV</sequence>
<dbReference type="AlphaFoldDB" id="J4ICD6"/>
<protein>
    <submittedName>
        <fullName evidence="1">Uncharacterized protein</fullName>
    </submittedName>
</protein>
<gene>
    <name evidence="1" type="ORF">FIBRA_08472</name>
</gene>
<keyword evidence="2" id="KW-1185">Reference proteome</keyword>
<dbReference type="Proteomes" id="UP000006352">
    <property type="component" value="Unassembled WGS sequence"/>
</dbReference>
<name>J4ICD6_9APHY</name>
<evidence type="ECO:0000313" key="2">
    <source>
        <dbReference type="Proteomes" id="UP000006352"/>
    </source>
</evidence>
<dbReference type="InParanoid" id="J4ICD6"/>
<dbReference type="EMBL" id="HE797254">
    <property type="protein sequence ID" value="CCM06226.1"/>
    <property type="molecule type" value="Genomic_DNA"/>
</dbReference>